<organism evidence="3">
    <name type="scientific">marine metagenome</name>
    <dbReference type="NCBI Taxonomy" id="408172"/>
    <lineage>
        <taxon>unclassified sequences</taxon>
        <taxon>metagenomes</taxon>
        <taxon>ecological metagenomes</taxon>
    </lineage>
</organism>
<dbReference type="PANTHER" id="PTHR43240">
    <property type="entry name" value="1,4-DIHYDROXY-2-NAPHTHOYL-COA THIOESTERASE 1"/>
    <property type="match status" value="1"/>
</dbReference>
<proteinExistence type="predicted"/>
<dbReference type="EMBL" id="UINC01048538">
    <property type="protein sequence ID" value="SVB59191.1"/>
    <property type="molecule type" value="Genomic_DNA"/>
</dbReference>
<dbReference type="Pfam" id="PF03061">
    <property type="entry name" value="4HBT"/>
    <property type="match status" value="1"/>
</dbReference>
<dbReference type="GO" id="GO:0061522">
    <property type="term" value="F:1,4-dihydroxy-2-naphthoyl-CoA thioesterase activity"/>
    <property type="evidence" value="ECO:0007669"/>
    <property type="project" value="TreeGrafter"/>
</dbReference>
<evidence type="ECO:0000313" key="3">
    <source>
        <dbReference type="EMBL" id="SVB59191.1"/>
    </source>
</evidence>
<keyword evidence="1" id="KW-0378">Hydrolase</keyword>
<dbReference type="AlphaFoldDB" id="A0A382FAW1"/>
<dbReference type="SUPFAM" id="SSF54637">
    <property type="entry name" value="Thioesterase/thiol ester dehydrase-isomerase"/>
    <property type="match status" value="1"/>
</dbReference>
<feature type="domain" description="Thioesterase" evidence="2">
    <location>
        <begin position="52"/>
        <end position="129"/>
    </location>
</feature>
<sequence>MSIWFKDYTTGKHGSREMTGLNKQIGIKITEIGDDYLKGTMPVDDRTKQPVGLLHGGANCVLAETLASMGAYLVIDPSKNNAVGIEINANHIRSAKEGEVTGTARPIHLGKQTHVWQVEVTRDDGKLSCVSRVTMAVIDRKEGGENE</sequence>
<dbReference type="PANTHER" id="PTHR43240:SF5">
    <property type="entry name" value="1,4-DIHYDROXY-2-NAPHTHOYL-COA THIOESTERASE 1"/>
    <property type="match status" value="1"/>
</dbReference>
<dbReference type="CDD" id="cd03443">
    <property type="entry name" value="PaaI_thioesterase"/>
    <property type="match status" value="1"/>
</dbReference>
<name>A0A382FAW1_9ZZZZ</name>
<dbReference type="InterPro" id="IPR006683">
    <property type="entry name" value="Thioestr_dom"/>
</dbReference>
<reference evidence="3" key="1">
    <citation type="submission" date="2018-05" db="EMBL/GenBank/DDBJ databases">
        <authorList>
            <person name="Lanie J.A."/>
            <person name="Ng W.-L."/>
            <person name="Kazmierczak K.M."/>
            <person name="Andrzejewski T.M."/>
            <person name="Davidsen T.M."/>
            <person name="Wayne K.J."/>
            <person name="Tettelin H."/>
            <person name="Glass J.I."/>
            <person name="Rusch D."/>
            <person name="Podicherti R."/>
            <person name="Tsui H.-C.T."/>
            <person name="Winkler M.E."/>
        </authorList>
    </citation>
    <scope>NUCLEOTIDE SEQUENCE</scope>
</reference>
<dbReference type="GO" id="GO:0005829">
    <property type="term" value="C:cytosol"/>
    <property type="evidence" value="ECO:0007669"/>
    <property type="project" value="TreeGrafter"/>
</dbReference>
<evidence type="ECO:0000256" key="1">
    <source>
        <dbReference type="ARBA" id="ARBA00022801"/>
    </source>
</evidence>
<evidence type="ECO:0000259" key="2">
    <source>
        <dbReference type="Pfam" id="PF03061"/>
    </source>
</evidence>
<dbReference type="NCBIfam" id="TIGR00369">
    <property type="entry name" value="unchar_dom_1"/>
    <property type="match status" value="1"/>
</dbReference>
<gene>
    <name evidence="3" type="ORF">METZ01_LOCUS212045</name>
</gene>
<accession>A0A382FAW1</accession>
<dbReference type="InterPro" id="IPR029069">
    <property type="entry name" value="HotDog_dom_sf"/>
</dbReference>
<protein>
    <recommendedName>
        <fullName evidence="2">Thioesterase domain-containing protein</fullName>
    </recommendedName>
</protein>
<dbReference type="Gene3D" id="3.10.129.10">
    <property type="entry name" value="Hotdog Thioesterase"/>
    <property type="match status" value="1"/>
</dbReference>
<dbReference type="InterPro" id="IPR003736">
    <property type="entry name" value="PAAI_dom"/>
</dbReference>